<reference evidence="1" key="1">
    <citation type="submission" date="2015-06" db="EMBL/GenBank/DDBJ databases">
        <authorList>
            <person name="Liu B."/>
            <person name="Wang J."/>
            <person name="Zhu Y."/>
            <person name="Liu G."/>
            <person name="Chen Q."/>
            <person name="Zheng C."/>
            <person name="Che J."/>
            <person name="Ge C."/>
            <person name="Shi H."/>
            <person name="Pan Z."/>
            <person name="Liu X."/>
        </authorList>
    </citation>
    <scope>NUCLEOTIDE SEQUENCE [LARGE SCALE GENOMIC DNA]</scope>
    <source>
        <strain evidence="1">DSM 16346</strain>
    </source>
</reference>
<comment type="caution">
    <text evidence="1">The sequence shown here is derived from an EMBL/GenBank/DDBJ whole genome shotgun (WGS) entry which is preliminary data.</text>
</comment>
<dbReference type="Proteomes" id="UP000035996">
    <property type="component" value="Unassembled WGS sequence"/>
</dbReference>
<dbReference type="EMBL" id="LELK01000001">
    <property type="protein sequence ID" value="KMM38285.1"/>
    <property type="molecule type" value="Genomic_DNA"/>
</dbReference>
<name>A0A0J6CYR1_9BACL</name>
<dbReference type="OrthoDB" id="2966362at2"/>
<dbReference type="RefSeq" id="WP_048309388.1">
    <property type="nucleotide sequence ID" value="NZ_CP119526.1"/>
</dbReference>
<dbReference type="AlphaFoldDB" id="A0A0J6CYR1"/>
<gene>
    <name evidence="1" type="ORF">AB986_02940</name>
</gene>
<protein>
    <submittedName>
        <fullName evidence="1">Uncharacterized protein</fullName>
    </submittedName>
</protein>
<organism evidence="1 2">
    <name type="scientific">Guptibacillus hwajinpoensis</name>
    <dbReference type="NCBI Taxonomy" id="208199"/>
    <lineage>
        <taxon>Bacteria</taxon>
        <taxon>Bacillati</taxon>
        <taxon>Bacillota</taxon>
        <taxon>Bacilli</taxon>
        <taxon>Bacillales</taxon>
        <taxon>Guptibacillaceae</taxon>
        <taxon>Guptibacillus</taxon>
    </lineage>
</organism>
<keyword evidence="2" id="KW-1185">Reference proteome</keyword>
<accession>A0A0J6CYR1</accession>
<evidence type="ECO:0000313" key="2">
    <source>
        <dbReference type="Proteomes" id="UP000035996"/>
    </source>
</evidence>
<sequence length="162" mass="18801">MKKITKGLLTILLFSVLAFSYLKSAELYINYKNDKYKYTASAVSLESSLHKEIDEQNIYEIQVHTNGESQNQPITSTEEETIMVNWLNDLDNNEITQLPNHRVQVDNADFIMYLKTGKELRVNLDQDTVIISRNDNDNKTFSTYLVSSYDKPNDLQRILDIQ</sequence>
<proteinExistence type="predicted"/>
<evidence type="ECO:0000313" key="1">
    <source>
        <dbReference type="EMBL" id="KMM38285.1"/>
    </source>
</evidence>